<dbReference type="InterPro" id="IPR016032">
    <property type="entry name" value="Sig_transdc_resp-reg_C-effctor"/>
</dbReference>
<dbReference type="CDD" id="cd06170">
    <property type="entry name" value="LuxR_C_like"/>
    <property type="match status" value="1"/>
</dbReference>
<dbReference type="PANTHER" id="PTHR16305">
    <property type="entry name" value="TESTICULAR SOLUBLE ADENYLYL CYCLASE"/>
    <property type="match status" value="1"/>
</dbReference>
<dbReference type="InterPro" id="IPR027417">
    <property type="entry name" value="P-loop_NTPase"/>
</dbReference>
<proteinExistence type="predicted"/>
<gene>
    <name evidence="4" type="ORF">QFZ56_006973</name>
</gene>
<evidence type="ECO:0000313" key="5">
    <source>
        <dbReference type="Proteomes" id="UP001243364"/>
    </source>
</evidence>
<reference evidence="4 5" key="1">
    <citation type="submission" date="2023-07" db="EMBL/GenBank/DDBJ databases">
        <title>Comparative genomics of wheat-associated soil bacteria to identify genetic determinants of phenazine resistance.</title>
        <authorList>
            <person name="Mouncey N."/>
        </authorList>
    </citation>
    <scope>NUCLEOTIDE SEQUENCE [LARGE SCALE GENOMIC DNA]</scope>
    <source>
        <strain evidence="4 5">W4I19-2</strain>
    </source>
</reference>
<dbReference type="SUPFAM" id="SSF52540">
    <property type="entry name" value="P-loop containing nucleoside triphosphate hydrolases"/>
    <property type="match status" value="1"/>
</dbReference>
<feature type="domain" description="HTH luxR-type" evidence="3">
    <location>
        <begin position="896"/>
        <end position="961"/>
    </location>
</feature>
<dbReference type="GO" id="GO:0003677">
    <property type="term" value="F:DNA binding"/>
    <property type="evidence" value="ECO:0007669"/>
    <property type="project" value="UniProtKB-KW"/>
</dbReference>
<comment type="caution">
    <text evidence="4">The sequence shown here is derived from an EMBL/GenBank/DDBJ whole genome shotgun (WGS) entry which is preliminary data.</text>
</comment>
<keyword evidence="5" id="KW-1185">Reference proteome</keyword>
<dbReference type="PRINTS" id="PR00038">
    <property type="entry name" value="HTHLUXR"/>
</dbReference>
<keyword evidence="1" id="KW-0547">Nucleotide-binding</keyword>
<dbReference type="EMBL" id="JAUSYA010000001">
    <property type="protein sequence ID" value="MDQ0688010.1"/>
    <property type="molecule type" value="Genomic_DNA"/>
</dbReference>
<dbReference type="InterPro" id="IPR036388">
    <property type="entry name" value="WH-like_DNA-bd_sf"/>
</dbReference>
<organism evidence="4 5">
    <name type="scientific">Streptomyces achromogenes</name>
    <dbReference type="NCBI Taxonomy" id="67255"/>
    <lineage>
        <taxon>Bacteria</taxon>
        <taxon>Bacillati</taxon>
        <taxon>Actinomycetota</taxon>
        <taxon>Actinomycetes</taxon>
        <taxon>Kitasatosporales</taxon>
        <taxon>Streptomycetaceae</taxon>
        <taxon>Streptomyces</taxon>
    </lineage>
</organism>
<dbReference type="InterPro" id="IPR000792">
    <property type="entry name" value="Tscrpt_reg_LuxR_C"/>
</dbReference>
<dbReference type="SUPFAM" id="SSF46894">
    <property type="entry name" value="C-terminal effector domain of the bipartite response regulators"/>
    <property type="match status" value="1"/>
</dbReference>
<evidence type="ECO:0000313" key="4">
    <source>
        <dbReference type="EMBL" id="MDQ0688010.1"/>
    </source>
</evidence>
<dbReference type="RefSeq" id="WP_307048361.1">
    <property type="nucleotide sequence ID" value="NZ_JAUSYA010000001.1"/>
</dbReference>
<evidence type="ECO:0000256" key="2">
    <source>
        <dbReference type="ARBA" id="ARBA00022840"/>
    </source>
</evidence>
<keyword evidence="2" id="KW-0067">ATP-binding</keyword>
<keyword evidence="4" id="KW-0238">DNA-binding</keyword>
<dbReference type="Pfam" id="PF00196">
    <property type="entry name" value="GerE"/>
    <property type="match status" value="1"/>
</dbReference>
<accession>A0ABU0QBI9</accession>
<dbReference type="Pfam" id="PF13191">
    <property type="entry name" value="AAA_16"/>
    <property type="match status" value="1"/>
</dbReference>
<sequence>MLLERESALAQATAALCRTKGGQGSLLVVRGPLGVGRSAFLESVAAISRDHGFVLLRAQASAAEERFRLGVVGQLVDSLRGITLPGDMARWLRQANAVRRESSSGAALAKGARSADPRWSELSPQLAPCWLTALLSAVSEARPAVLMVDDLQWADTGSLQALSLSVAQRARRRVLFVFSVLPGDVRVRRPHVRDLLDPEGCAAEPNGGGDPLRSRAKASDQILELSPLGLNSVRLLVEKTLGDAPDAVFVETVAVRSGGNPLLLQAVLDEAQYLRLRPTATDAAVAATLRPERLRRRLDAFLRSQPDHVRRSAYALTLLGAAADERFVARLAELDEEGGARAVEALRLAGLVDQRACRLTSGTILRDLVEENMPAQERTAMRGVTAELLHRTGHPAELAAEQLMAVISLRGPEAVQILRTAADSALRRGSPRDSARYLRRALLDSSLSGQHRARLLVDLATAERSFATAAALRHVVEAAPLLECVQERADAMLRLGPLQMDPPSLRINVIRAAITDELRQSVTEDWVERELVLRLEAREHILSAQDPTHIRRALRRFRDLGPCPRLATKGERELVTSLMHIAFVANAVPAEQLAKSCTRVLEHEPPTPEHVHTTAPLAVNILAGAEQTAGAANWLREANRLAHRRGGDVEQAVIRCEQALVALADGHRAYARDKIIQADALAGPETGGLPTVCAAVLSIVAMHTDEPELAEQLLTQHRLHAENEYLTALLHLARGTLAARRDEPRTALGHYRTAGRHIEQIGWKNPAVLPWSSCAALMHHRLGEHEEAVTAAQSEVNRARAWGSATPLGRSLVVLGRVTSGRRGPELLEEAVTVLEKGNNGYELLRGFYALATHPDTRRNRRSTALGRAHDLADEHDVPGLAEKIRTRLTEGTRKSINRDSRLTPSELRVARLASTGLSNSEIASQLGTSSRMVEKHLTNAYRKLGISGRPELARALKRADAEQSP</sequence>
<dbReference type="InterPro" id="IPR041664">
    <property type="entry name" value="AAA_16"/>
</dbReference>
<name>A0ABU0QBI9_STRAH</name>
<evidence type="ECO:0000259" key="3">
    <source>
        <dbReference type="PROSITE" id="PS50043"/>
    </source>
</evidence>
<evidence type="ECO:0000256" key="1">
    <source>
        <dbReference type="ARBA" id="ARBA00022741"/>
    </source>
</evidence>
<dbReference type="Gene3D" id="1.10.10.10">
    <property type="entry name" value="Winged helix-like DNA-binding domain superfamily/Winged helix DNA-binding domain"/>
    <property type="match status" value="1"/>
</dbReference>
<protein>
    <submittedName>
        <fullName evidence="4">DNA-binding CsgD family transcriptional regulator</fullName>
    </submittedName>
</protein>
<dbReference type="PANTHER" id="PTHR16305:SF35">
    <property type="entry name" value="TRANSCRIPTIONAL ACTIVATOR DOMAIN"/>
    <property type="match status" value="1"/>
</dbReference>
<dbReference type="SMART" id="SM00421">
    <property type="entry name" value="HTH_LUXR"/>
    <property type="match status" value="1"/>
</dbReference>
<dbReference type="PROSITE" id="PS50043">
    <property type="entry name" value="HTH_LUXR_2"/>
    <property type="match status" value="1"/>
</dbReference>
<dbReference type="Proteomes" id="UP001243364">
    <property type="component" value="Unassembled WGS sequence"/>
</dbReference>